<feature type="transmembrane region" description="Helical" evidence="1">
    <location>
        <begin position="124"/>
        <end position="147"/>
    </location>
</feature>
<name>A0A0D0CA13_9AGAR</name>
<dbReference type="OrthoDB" id="3261349at2759"/>
<accession>A0A0D0CA13</accession>
<evidence type="ECO:0000313" key="4">
    <source>
        <dbReference type="Proteomes" id="UP000053593"/>
    </source>
</evidence>
<organism evidence="3 4">
    <name type="scientific">Collybiopsis luxurians FD-317 M1</name>
    <dbReference type="NCBI Taxonomy" id="944289"/>
    <lineage>
        <taxon>Eukaryota</taxon>
        <taxon>Fungi</taxon>
        <taxon>Dikarya</taxon>
        <taxon>Basidiomycota</taxon>
        <taxon>Agaricomycotina</taxon>
        <taxon>Agaricomycetes</taxon>
        <taxon>Agaricomycetidae</taxon>
        <taxon>Agaricales</taxon>
        <taxon>Marasmiineae</taxon>
        <taxon>Omphalotaceae</taxon>
        <taxon>Collybiopsis</taxon>
        <taxon>Collybiopsis luxurians</taxon>
    </lineage>
</organism>
<protein>
    <recommendedName>
        <fullName evidence="2">DUF6533 domain-containing protein</fullName>
    </recommendedName>
</protein>
<dbReference type="InterPro" id="IPR045340">
    <property type="entry name" value="DUF6533"/>
</dbReference>
<dbReference type="Pfam" id="PF20151">
    <property type="entry name" value="DUF6533"/>
    <property type="match status" value="1"/>
</dbReference>
<proteinExistence type="predicted"/>
<keyword evidence="1" id="KW-0472">Membrane</keyword>
<dbReference type="AlphaFoldDB" id="A0A0D0CA13"/>
<feature type="domain" description="DUF6533" evidence="2">
    <location>
        <begin position="19"/>
        <end position="65"/>
    </location>
</feature>
<feature type="transmembrane region" description="Helical" evidence="1">
    <location>
        <begin position="96"/>
        <end position="117"/>
    </location>
</feature>
<keyword evidence="1" id="KW-0812">Transmembrane</keyword>
<reference evidence="3 4" key="1">
    <citation type="submission" date="2014-04" db="EMBL/GenBank/DDBJ databases">
        <title>Evolutionary Origins and Diversification of the Mycorrhizal Mutualists.</title>
        <authorList>
            <consortium name="DOE Joint Genome Institute"/>
            <consortium name="Mycorrhizal Genomics Consortium"/>
            <person name="Kohler A."/>
            <person name="Kuo A."/>
            <person name="Nagy L.G."/>
            <person name="Floudas D."/>
            <person name="Copeland A."/>
            <person name="Barry K.W."/>
            <person name="Cichocki N."/>
            <person name="Veneault-Fourrey C."/>
            <person name="LaButti K."/>
            <person name="Lindquist E.A."/>
            <person name="Lipzen A."/>
            <person name="Lundell T."/>
            <person name="Morin E."/>
            <person name="Murat C."/>
            <person name="Riley R."/>
            <person name="Ohm R."/>
            <person name="Sun H."/>
            <person name="Tunlid A."/>
            <person name="Henrissat B."/>
            <person name="Grigoriev I.V."/>
            <person name="Hibbett D.S."/>
            <person name="Martin F."/>
        </authorList>
    </citation>
    <scope>NUCLEOTIDE SEQUENCE [LARGE SCALE GENOMIC DNA]</scope>
    <source>
        <strain evidence="3 4">FD-317 M1</strain>
    </source>
</reference>
<sequence length="151" mass="17850">MSQLDSKDVQIQMNWTHYVQLMQIVILIYDWLLTLDQEIALIWRRPGKTRLPVILFFFNRYLTLLGHIPAFVLIFWSKLVNPELGARQFHLYLKTLVFLLQFNISALFILRVMALYAGRRGIKLLLIILGLAMSCNTVVSDFPYYIFHMQQ</sequence>
<dbReference type="HOGENOM" id="CLU_138701_0_0_1"/>
<feature type="transmembrane region" description="Helical" evidence="1">
    <location>
        <begin position="15"/>
        <end position="32"/>
    </location>
</feature>
<feature type="transmembrane region" description="Helical" evidence="1">
    <location>
        <begin position="53"/>
        <end position="76"/>
    </location>
</feature>
<dbReference type="EMBL" id="KN834858">
    <property type="protein sequence ID" value="KIK51653.1"/>
    <property type="molecule type" value="Genomic_DNA"/>
</dbReference>
<dbReference type="Proteomes" id="UP000053593">
    <property type="component" value="Unassembled WGS sequence"/>
</dbReference>
<evidence type="ECO:0000313" key="3">
    <source>
        <dbReference type="EMBL" id="KIK51653.1"/>
    </source>
</evidence>
<evidence type="ECO:0000259" key="2">
    <source>
        <dbReference type="Pfam" id="PF20151"/>
    </source>
</evidence>
<evidence type="ECO:0000256" key="1">
    <source>
        <dbReference type="SAM" id="Phobius"/>
    </source>
</evidence>
<keyword evidence="4" id="KW-1185">Reference proteome</keyword>
<keyword evidence="1" id="KW-1133">Transmembrane helix</keyword>
<gene>
    <name evidence="3" type="ORF">GYMLUDRAFT_390560</name>
</gene>